<dbReference type="Proteomes" id="UP000473325">
    <property type="component" value="Unassembled WGS sequence"/>
</dbReference>
<keyword evidence="4 6" id="KW-1133">Transmembrane helix</keyword>
<feature type="transmembrane region" description="Helical" evidence="6">
    <location>
        <begin position="55"/>
        <end position="73"/>
    </location>
</feature>
<comment type="caution">
    <text evidence="7">The sequence shown here is derived from an EMBL/GenBank/DDBJ whole genome shotgun (WGS) entry which is preliminary data.</text>
</comment>
<feature type="transmembrane region" description="Helical" evidence="6">
    <location>
        <begin position="142"/>
        <end position="164"/>
    </location>
</feature>
<organism evidence="7 8">
    <name type="scientific">Nocardioides flavescens</name>
    <dbReference type="NCBI Taxonomy" id="2691959"/>
    <lineage>
        <taxon>Bacteria</taxon>
        <taxon>Bacillati</taxon>
        <taxon>Actinomycetota</taxon>
        <taxon>Actinomycetes</taxon>
        <taxon>Propionibacteriales</taxon>
        <taxon>Nocardioidaceae</taxon>
        <taxon>Nocardioides</taxon>
    </lineage>
</organism>
<evidence type="ECO:0000313" key="7">
    <source>
        <dbReference type="EMBL" id="MXG88947.1"/>
    </source>
</evidence>
<sequence length="199" mass="20688">MVLTPGPNMVYLVSRSIGQGRRAGLVSLGGTAVGFVVYLLLAALGLALVLVAVPWLFVGLKAAGVAYLLHLAWRTLRSGGRGVFEVGAVAPASDARLFSTGLATNLLNPKAAVMYLTVIPQFVDPEQGHEVAQSLALGSVQIAVSVAVNALVVLLAGTVAVALARRPRLLVWQRRVSGTLLVAVALLLAREVPARARVA</sequence>
<protein>
    <submittedName>
        <fullName evidence="7">LysE family transporter</fullName>
    </submittedName>
</protein>
<keyword evidence="3 6" id="KW-0812">Transmembrane</keyword>
<dbReference type="PIRSF" id="PIRSF006324">
    <property type="entry name" value="LeuE"/>
    <property type="match status" value="1"/>
</dbReference>
<proteinExistence type="predicted"/>
<dbReference type="InterPro" id="IPR001123">
    <property type="entry name" value="LeuE-type"/>
</dbReference>
<accession>A0A6L7ENM7</accession>
<dbReference type="Pfam" id="PF01810">
    <property type="entry name" value="LysE"/>
    <property type="match status" value="1"/>
</dbReference>
<evidence type="ECO:0000256" key="6">
    <source>
        <dbReference type="SAM" id="Phobius"/>
    </source>
</evidence>
<keyword evidence="5 6" id="KW-0472">Membrane</keyword>
<evidence type="ECO:0000256" key="5">
    <source>
        <dbReference type="ARBA" id="ARBA00023136"/>
    </source>
</evidence>
<dbReference type="AlphaFoldDB" id="A0A6L7ENM7"/>
<comment type="subcellular location">
    <subcellularLocation>
        <location evidence="1">Cell membrane</location>
        <topology evidence="1">Multi-pass membrane protein</topology>
    </subcellularLocation>
</comment>
<evidence type="ECO:0000256" key="1">
    <source>
        <dbReference type="ARBA" id="ARBA00004651"/>
    </source>
</evidence>
<dbReference type="EMBL" id="WUEK01000003">
    <property type="protein sequence ID" value="MXG88947.1"/>
    <property type="molecule type" value="Genomic_DNA"/>
</dbReference>
<gene>
    <name evidence="7" type="ORF">GRQ65_05215</name>
</gene>
<keyword evidence="2" id="KW-1003">Cell membrane</keyword>
<reference evidence="7 8" key="1">
    <citation type="submission" date="2019-12" db="EMBL/GenBank/DDBJ databases">
        <authorList>
            <person name="Kun Z."/>
        </authorList>
    </citation>
    <scope>NUCLEOTIDE SEQUENCE [LARGE SCALE GENOMIC DNA]</scope>
    <source>
        <strain evidence="7 8">YIM 123512</strain>
    </source>
</reference>
<dbReference type="PANTHER" id="PTHR30086">
    <property type="entry name" value="ARGININE EXPORTER PROTEIN ARGO"/>
    <property type="match status" value="1"/>
</dbReference>
<evidence type="ECO:0000256" key="2">
    <source>
        <dbReference type="ARBA" id="ARBA00022475"/>
    </source>
</evidence>
<feature type="transmembrane region" description="Helical" evidence="6">
    <location>
        <begin position="25"/>
        <end position="49"/>
    </location>
</feature>
<evidence type="ECO:0000256" key="3">
    <source>
        <dbReference type="ARBA" id="ARBA00022692"/>
    </source>
</evidence>
<keyword evidence="8" id="KW-1185">Reference proteome</keyword>
<name>A0A6L7ENM7_9ACTN</name>
<dbReference type="PANTHER" id="PTHR30086:SF20">
    <property type="entry name" value="ARGININE EXPORTER PROTEIN ARGO-RELATED"/>
    <property type="match status" value="1"/>
</dbReference>
<dbReference type="GO" id="GO:0005886">
    <property type="term" value="C:plasma membrane"/>
    <property type="evidence" value="ECO:0007669"/>
    <property type="project" value="UniProtKB-SubCell"/>
</dbReference>
<evidence type="ECO:0000256" key="4">
    <source>
        <dbReference type="ARBA" id="ARBA00022989"/>
    </source>
</evidence>
<evidence type="ECO:0000313" key="8">
    <source>
        <dbReference type="Proteomes" id="UP000473325"/>
    </source>
</evidence>
<dbReference type="GO" id="GO:0015171">
    <property type="term" value="F:amino acid transmembrane transporter activity"/>
    <property type="evidence" value="ECO:0007669"/>
    <property type="project" value="TreeGrafter"/>
</dbReference>